<keyword evidence="3 8" id="KW-0812">Transmembrane</keyword>
<evidence type="ECO:0000256" key="2">
    <source>
        <dbReference type="ARBA" id="ARBA00006618"/>
    </source>
</evidence>
<keyword evidence="5 8" id="KW-1133">Transmembrane helix</keyword>
<proteinExistence type="inferred from homology"/>
<dbReference type="OrthoDB" id="416618at2759"/>
<evidence type="ECO:0000256" key="7">
    <source>
        <dbReference type="ARBA" id="ARBA00023180"/>
    </source>
</evidence>
<feature type="non-terminal residue" evidence="9">
    <location>
        <position position="82"/>
    </location>
</feature>
<protein>
    <submittedName>
        <fullName evidence="9">Uncharacterized protein</fullName>
    </submittedName>
</protein>
<name>A0A653DUY2_CALMS</name>
<evidence type="ECO:0000256" key="3">
    <source>
        <dbReference type="ARBA" id="ARBA00022692"/>
    </source>
</evidence>
<organism evidence="9 10">
    <name type="scientific">Callosobruchus maculatus</name>
    <name type="common">Southern cowpea weevil</name>
    <name type="synonym">Pulse bruchid</name>
    <dbReference type="NCBI Taxonomy" id="64391"/>
    <lineage>
        <taxon>Eukaryota</taxon>
        <taxon>Metazoa</taxon>
        <taxon>Ecdysozoa</taxon>
        <taxon>Arthropoda</taxon>
        <taxon>Hexapoda</taxon>
        <taxon>Insecta</taxon>
        <taxon>Pterygota</taxon>
        <taxon>Neoptera</taxon>
        <taxon>Endopterygota</taxon>
        <taxon>Coleoptera</taxon>
        <taxon>Polyphaga</taxon>
        <taxon>Cucujiformia</taxon>
        <taxon>Chrysomeloidea</taxon>
        <taxon>Chrysomelidae</taxon>
        <taxon>Bruchinae</taxon>
        <taxon>Bruchini</taxon>
        <taxon>Callosobruchus</taxon>
    </lineage>
</organism>
<dbReference type="AlphaFoldDB" id="A0A653DUY2"/>
<dbReference type="GO" id="GO:0016020">
    <property type="term" value="C:membrane"/>
    <property type="evidence" value="ECO:0007669"/>
    <property type="project" value="UniProtKB-SubCell"/>
</dbReference>
<comment type="similarity">
    <text evidence="2">Belongs to the SID1 family.</text>
</comment>
<keyword evidence="7" id="KW-0325">Glycoprotein</keyword>
<evidence type="ECO:0000256" key="5">
    <source>
        <dbReference type="ARBA" id="ARBA00022989"/>
    </source>
</evidence>
<dbReference type="EMBL" id="CAACVG010015039">
    <property type="protein sequence ID" value="VEN64016.1"/>
    <property type="molecule type" value="Genomic_DNA"/>
</dbReference>
<evidence type="ECO:0000313" key="9">
    <source>
        <dbReference type="EMBL" id="VEN64016.1"/>
    </source>
</evidence>
<reference evidence="9 10" key="1">
    <citation type="submission" date="2019-01" db="EMBL/GenBank/DDBJ databases">
        <authorList>
            <person name="Sayadi A."/>
        </authorList>
    </citation>
    <scope>NUCLEOTIDE SEQUENCE [LARGE SCALE GENOMIC DNA]</scope>
</reference>
<evidence type="ECO:0000256" key="8">
    <source>
        <dbReference type="SAM" id="Phobius"/>
    </source>
</evidence>
<comment type="subcellular location">
    <subcellularLocation>
        <location evidence="1">Membrane</location>
        <topology evidence="1">Multi-pass membrane protein</topology>
    </subcellularLocation>
</comment>
<gene>
    <name evidence="9" type="ORF">CALMAC_LOCUS20669</name>
</gene>
<feature type="transmembrane region" description="Helical" evidence="8">
    <location>
        <begin position="57"/>
        <end position="79"/>
    </location>
</feature>
<evidence type="ECO:0000313" key="10">
    <source>
        <dbReference type="Proteomes" id="UP000410492"/>
    </source>
</evidence>
<dbReference type="Proteomes" id="UP000410492">
    <property type="component" value="Unassembled WGS sequence"/>
</dbReference>
<keyword evidence="4" id="KW-0732">Signal</keyword>
<accession>A0A653DUY2</accession>
<keyword evidence="10" id="KW-1185">Reference proteome</keyword>
<sequence length="82" mass="9751">MVLNRHGTIARFNYSDTIMTDVYRHMDVQQVCRLLRENKPTLSLLARHPRRIKKRSYNYLSHTLSIAIFYSIPVVQLVVTYQ</sequence>
<dbReference type="Pfam" id="PF13965">
    <property type="entry name" value="SID-1_RNA_chan"/>
    <property type="match status" value="1"/>
</dbReference>
<keyword evidence="6 8" id="KW-0472">Membrane</keyword>
<evidence type="ECO:0000256" key="4">
    <source>
        <dbReference type="ARBA" id="ARBA00022729"/>
    </source>
</evidence>
<evidence type="ECO:0000256" key="1">
    <source>
        <dbReference type="ARBA" id="ARBA00004141"/>
    </source>
</evidence>
<evidence type="ECO:0000256" key="6">
    <source>
        <dbReference type="ARBA" id="ARBA00023136"/>
    </source>
</evidence>
<dbReference type="InterPro" id="IPR025958">
    <property type="entry name" value="SID1_TM_fam"/>
</dbReference>